<keyword evidence="1" id="KW-1133">Transmembrane helix</keyword>
<dbReference type="AlphaFoldDB" id="A0A6A6Q7S7"/>
<keyword evidence="3" id="KW-1185">Reference proteome</keyword>
<accession>A0A6A6Q7S7</accession>
<evidence type="ECO:0000256" key="1">
    <source>
        <dbReference type="SAM" id="Phobius"/>
    </source>
</evidence>
<dbReference type="RefSeq" id="XP_033594565.1">
    <property type="nucleotide sequence ID" value="XM_033730144.1"/>
</dbReference>
<evidence type="ECO:0000313" key="2">
    <source>
        <dbReference type="EMBL" id="KAF2487996.1"/>
    </source>
</evidence>
<name>A0A6A6Q7S7_9PEZI</name>
<protein>
    <submittedName>
        <fullName evidence="2">Uncharacterized protein</fullName>
    </submittedName>
</protein>
<sequence length="176" mass="20126">MKVETRLQGEKTQGGWRVNNAGWTKRSVKALWSDCALFLRDLHHFSPVPHHSRSPPIMISLALVFDALLLFLVATSALFDAINRFRRVIHVFVREERLVLAWRRTELAQLCALCVFEVFLFSVCMSLWLEQYHAGPETDRLQATGFASLAIGQGLFHGNQVWMNVNDVPNDFALLF</sequence>
<dbReference type="EMBL" id="MU001631">
    <property type="protein sequence ID" value="KAF2487996.1"/>
    <property type="molecule type" value="Genomic_DNA"/>
</dbReference>
<dbReference type="Proteomes" id="UP000799767">
    <property type="component" value="Unassembled WGS sequence"/>
</dbReference>
<keyword evidence="1" id="KW-0812">Transmembrane</keyword>
<dbReference type="GeneID" id="54471146"/>
<feature type="transmembrane region" description="Helical" evidence="1">
    <location>
        <begin position="107"/>
        <end position="129"/>
    </location>
</feature>
<evidence type="ECO:0000313" key="3">
    <source>
        <dbReference type="Proteomes" id="UP000799767"/>
    </source>
</evidence>
<organism evidence="2 3">
    <name type="scientific">Neohortaea acidophila</name>
    <dbReference type="NCBI Taxonomy" id="245834"/>
    <lineage>
        <taxon>Eukaryota</taxon>
        <taxon>Fungi</taxon>
        <taxon>Dikarya</taxon>
        <taxon>Ascomycota</taxon>
        <taxon>Pezizomycotina</taxon>
        <taxon>Dothideomycetes</taxon>
        <taxon>Dothideomycetidae</taxon>
        <taxon>Mycosphaerellales</taxon>
        <taxon>Teratosphaeriaceae</taxon>
        <taxon>Neohortaea</taxon>
    </lineage>
</organism>
<proteinExistence type="predicted"/>
<keyword evidence="1" id="KW-0472">Membrane</keyword>
<feature type="transmembrane region" description="Helical" evidence="1">
    <location>
        <begin position="57"/>
        <end position="79"/>
    </location>
</feature>
<reference evidence="2" key="1">
    <citation type="journal article" date="2020" name="Stud. Mycol.">
        <title>101 Dothideomycetes genomes: a test case for predicting lifestyles and emergence of pathogens.</title>
        <authorList>
            <person name="Haridas S."/>
            <person name="Albert R."/>
            <person name="Binder M."/>
            <person name="Bloem J."/>
            <person name="Labutti K."/>
            <person name="Salamov A."/>
            <person name="Andreopoulos B."/>
            <person name="Baker S."/>
            <person name="Barry K."/>
            <person name="Bills G."/>
            <person name="Bluhm B."/>
            <person name="Cannon C."/>
            <person name="Castanera R."/>
            <person name="Culley D."/>
            <person name="Daum C."/>
            <person name="Ezra D."/>
            <person name="Gonzalez J."/>
            <person name="Henrissat B."/>
            <person name="Kuo A."/>
            <person name="Liang C."/>
            <person name="Lipzen A."/>
            <person name="Lutzoni F."/>
            <person name="Magnuson J."/>
            <person name="Mondo S."/>
            <person name="Nolan M."/>
            <person name="Ohm R."/>
            <person name="Pangilinan J."/>
            <person name="Park H.-J."/>
            <person name="Ramirez L."/>
            <person name="Alfaro M."/>
            <person name="Sun H."/>
            <person name="Tritt A."/>
            <person name="Yoshinaga Y."/>
            <person name="Zwiers L.-H."/>
            <person name="Turgeon B."/>
            <person name="Goodwin S."/>
            <person name="Spatafora J."/>
            <person name="Crous P."/>
            <person name="Grigoriev I."/>
        </authorList>
    </citation>
    <scope>NUCLEOTIDE SEQUENCE</scope>
    <source>
        <strain evidence="2">CBS 113389</strain>
    </source>
</reference>
<gene>
    <name evidence="2" type="ORF">BDY17DRAFT_22456</name>
</gene>